<dbReference type="EMBL" id="FLRC01000011">
    <property type="protein sequence ID" value="SBT24835.1"/>
    <property type="molecule type" value="Genomic_DNA"/>
</dbReference>
<dbReference type="Gene3D" id="1.10.10.10">
    <property type="entry name" value="Winged helix-like DNA-binding domain superfamily/Winged helix DNA-binding domain"/>
    <property type="match status" value="1"/>
</dbReference>
<protein>
    <submittedName>
        <fullName evidence="5">Transcriptional regulator, MarR family</fullName>
    </submittedName>
</protein>
<dbReference type="Pfam" id="PF12802">
    <property type="entry name" value="MarR_2"/>
    <property type="match status" value="1"/>
</dbReference>
<dbReference type="SUPFAM" id="SSF46785">
    <property type="entry name" value="Winged helix' DNA-binding domain"/>
    <property type="match status" value="1"/>
</dbReference>
<keyword evidence="2" id="KW-0238">DNA-binding</keyword>
<gene>
    <name evidence="5" type="ORF">ODI_02906</name>
    <name evidence="6" type="ORF">ODI_R2832</name>
</gene>
<dbReference type="GO" id="GO:0006950">
    <property type="term" value="P:response to stress"/>
    <property type="evidence" value="ECO:0007669"/>
    <property type="project" value="TreeGrafter"/>
</dbReference>
<dbReference type="InterPro" id="IPR036388">
    <property type="entry name" value="WH-like_DNA-bd_sf"/>
</dbReference>
<dbReference type="SMART" id="SM00347">
    <property type="entry name" value="HTH_MARR"/>
    <property type="match status" value="1"/>
</dbReference>
<keyword evidence="7" id="KW-1185">Reference proteome</keyword>
<evidence type="ECO:0000259" key="4">
    <source>
        <dbReference type="PROSITE" id="PS50995"/>
    </source>
</evidence>
<dbReference type="STRING" id="1851544.ODI_02906"/>
<dbReference type="InterPro" id="IPR036390">
    <property type="entry name" value="WH_DNA-bd_sf"/>
</dbReference>
<dbReference type="EMBL" id="LT907988">
    <property type="protein sequence ID" value="SOE50602.1"/>
    <property type="molecule type" value="Genomic_DNA"/>
</dbReference>
<sequence length="178" mass="19568">MPDPSPVPTTDHVDFVVSQWRQHCPQHDVAAMQIVSRIFRYATLATRDAEQAFRAHGLQQGEFDLLATLYRGGPPHTLSPQQLIDALLLSSGAMTNRLDRLETAGLVTRSPNPEDRRGVRVALTEQGLARIQAAMGDYLPVLEQLISPLSDGDRQTLAALLRQLLAAHDQHSPGALRP</sequence>
<reference evidence="5 7" key="1">
    <citation type="submission" date="2016-06" db="EMBL/GenBank/DDBJ databases">
        <authorList>
            <person name="Kjaerup R.B."/>
            <person name="Dalgaard T.S."/>
            <person name="Juul-Madsen H.R."/>
        </authorList>
    </citation>
    <scope>NUCLEOTIDE SEQUENCE [LARGE SCALE GENOMIC DNA]</scope>
    <source>
        <strain evidence="5">Orrdi1</strain>
    </source>
</reference>
<dbReference type="InterPro" id="IPR023187">
    <property type="entry name" value="Tscrpt_reg_MarR-type_CS"/>
</dbReference>
<dbReference type="PANTHER" id="PTHR33164:SF104">
    <property type="entry name" value="TRANSCRIPTIONAL REGULATORY PROTEIN"/>
    <property type="match status" value="1"/>
</dbReference>
<evidence type="ECO:0000313" key="6">
    <source>
        <dbReference type="EMBL" id="SOE50602.1"/>
    </source>
</evidence>
<proteinExistence type="predicted"/>
<organism evidence="5 7">
    <name type="scientific">Orrella dioscoreae</name>
    <dbReference type="NCBI Taxonomy" id="1851544"/>
    <lineage>
        <taxon>Bacteria</taxon>
        <taxon>Pseudomonadati</taxon>
        <taxon>Pseudomonadota</taxon>
        <taxon>Betaproteobacteria</taxon>
        <taxon>Burkholderiales</taxon>
        <taxon>Alcaligenaceae</taxon>
        <taxon>Orrella</taxon>
    </lineage>
</organism>
<feature type="domain" description="HTH marR-type" evidence="4">
    <location>
        <begin position="28"/>
        <end position="166"/>
    </location>
</feature>
<keyword evidence="1" id="KW-0805">Transcription regulation</keyword>
<dbReference type="PROSITE" id="PS50995">
    <property type="entry name" value="HTH_MARR_2"/>
    <property type="match status" value="1"/>
</dbReference>
<evidence type="ECO:0000256" key="2">
    <source>
        <dbReference type="ARBA" id="ARBA00023125"/>
    </source>
</evidence>
<reference evidence="6 7" key="2">
    <citation type="submission" date="2017-08" db="EMBL/GenBank/DDBJ databases">
        <authorList>
            <person name="de Groot N.N."/>
        </authorList>
    </citation>
    <scope>NUCLEOTIDE SEQUENCE [LARGE SCALE GENOMIC DNA]</scope>
    <source>
        <strain evidence="6">Orrdi1</strain>
    </source>
</reference>
<dbReference type="PANTHER" id="PTHR33164">
    <property type="entry name" value="TRANSCRIPTIONAL REGULATOR, MARR FAMILY"/>
    <property type="match status" value="1"/>
</dbReference>
<dbReference type="GO" id="GO:0003677">
    <property type="term" value="F:DNA binding"/>
    <property type="evidence" value="ECO:0007669"/>
    <property type="project" value="UniProtKB-KW"/>
</dbReference>
<evidence type="ECO:0000313" key="7">
    <source>
        <dbReference type="Proteomes" id="UP000078558"/>
    </source>
</evidence>
<dbReference type="InterPro" id="IPR000835">
    <property type="entry name" value="HTH_MarR-typ"/>
</dbReference>
<accession>A0A1C3K097</accession>
<dbReference type="Proteomes" id="UP000078558">
    <property type="component" value="Chromosome I"/>
</dbReference>
<keyword evidence="3" id="KW-0804">Transcription</keyword>
<dbReference type="KEGG" id="odi:ODI_R2832"/>
<evidence type="ECO:0000313" key="5">
    <source>
        <dbReference type="EMBL" id="SBT24835.1"/>
    </source>
</evidence>
<dbReference type="RefSeq" id="WP_067751616.1">
    <property type="nucleotide sequence ID" value="NZ_LT907988.1"/>
</dbReference>
<dbReference type="PRINTS" id="PR00598">
    <property type="entry name" value="HTHMARR"/>
</dbReference>
<name>A0A1C3K097_9BURK</name>
<dbReference type="InterPro" id="IPR039422">
    <property type="entry name" value="MarR/SlyA-like"/>
</dbReference>
<dbReference type="OrthoDB" id="32523at2"/>
<dbReference type="PROSITE" id="PS01117">
    <property type="entry name" value="HTH_MARR_1"/>
    <property type="match status" value="1"/>
</dbReference>
<evidence type="ECO:0000256" key="3">
    <source>
        <dbReference type="ARBA" id="ARBA00023163"/>
    </source>
</evidence>
<dbReference type="GO" id="GO:0003700">
    <property type="term" value="F:DNA-binding transcription factor activity"/>
    <property type="evidence" value="ECO:0007669"/>
    <property type="project" value="InterPro"/>
</dbReference>
<evidence type="ECO:0000256" key="1">
    <source>
        <dbReference type="ARBA" id="ARBA00023015"/>
    </source>
</evidence>
<dbReference type="AlphaFoldDB" id="A0A1C3K097"/>